<dbReference type="InterPro" id="IPR017871">
    <property type="entry name" value="ABC_transporter-like_CS"/>
</dbReference>
<dbReference type="InterPro" id="IPR027417">
    <property type="entry name" value="P-loop_NTPase"/>
</dbReference>
<dbReference type="CDD" id="cd03257">
    <property type="entry name" value="ABC_NikE_OppD_transporters"/>
    <property type="match status" value="1"/>
</dbReference>
<protein>
    <submittedName>
        <fullName evidence="5">ATP-binding cassette domain-containing protein</fullName>
    </submittedName>
</protein>
<gene>
    <name evidence="5" type="ORF">ACFP7A_04575</name>
</gene>
<dbReference type="RefSeq" id="WP_253052495.1">
    <property type="nucleotide sequence ID" value="NZ_JAMXWN010000002.1"/>
</dbReference>
<comment type="caution">
    <text evidence="5">The sequence shown here is derived from an EMBL/GenBank/DDBJ whole genome shotgun (WGS) entry which is preliminary data.</text>
</comment>
<dbReference type="PROSITE" id="PS50893">
    <property type="entry name" value="ABC_TRANSPORTER_2"/>
    <property type="match status" value="1"/>
</dbReference>
<evidence type="ECO:0000313" key="5">
    <source>
        <dbReference type="EMBL" id="MFC6385869.1"/>
    </source>
</evidence>
<dbReference type="Proteomes" id="UP001596267">
    <property type="component" value="Unassembled WGS sequence"/>
</dbReference>
<dbReference type="SMART" id="SM00382">
    <property type="entry name" value="AAA"/>
    <property type="match status" value="1"/>
</dbReference>
<evidence type="ECO:0000256" key="1">
    <source>
        <dbReference type="ARBA" id="ARBA00022448"/>
    </source>
</evidence>
<proteinExistence type="predicted"/>
<evidence type="ECO:0000256" key="2">
    <source>
        <dbReference type="ARBA" id="ARBA00022741"/>
    </source>
</evidence>
<dbReference type="InterPro" id="IPR050319">
    <property type="entry name" value="ABC_transp_ATP-bind"/>
</dbReference>
<evidence type="ECO:0000259" key="4">
    <source>
        <dbReference type="PROSITE" id="PS50893"/>
    </source>
</evidence>
<feature type="domain" description="ABC transporter" evidence="4">
    <location>
        <begin position="10"/>
        <end position="259"/>
    </location>
</feature>
<dbReference type="Pfam" id="PF00005">
    <property type="entry name" value="ABC_tran"/>
    <property type="match status" value="1"/>
</dbReference>
<dbReference type="Gene3D" id="3.40.50.300">
    <property type="entry name" value="P-loop containing nucleotide triphosphate hydrolases"/>
    <property type="match status" value="1"/>
</dbReference>
<dbReference type="InterPro" id="IPR003439">
    <property type="entry name" value="ABC_transporter-like_ATP-bd"/>
</dbReference>
<keyword evidence="6" id="KW-1185">Reference proteome</keyword>
<dbReference type="GO" id="GO:0005524">
    <property type="term" value="F:ATP binding"/>
    <property type="evidence" value="ECO:0007669"/>
    <property type="project" value="UniProtKB-KW"/>
</dbReference>
<accession>A0ABW1WCG3</accession>
<dbReference type="EMBL" id="JBHSTQ010000003">
    <property type="protein sequence ID" value="MFC6385869.1"/>
    <property type="molecule type" value="Genomic_DNA"/>
</dbReference>
<organism evidence="5 6">
    <name type="scientific">Sporolactobacillus kofuensis</name>
    <dbReference type="NCBI Taxonomy" id="269672"/>
    <lineage>
        <taxon>Bacteria</taxon>
        <taxon>Bacillati</taxon>
        <taxon>Bacillota</taxon>
        <taxon>Bacilli</taxon>
        <taxon>Bacillales</taxon>
        <taxon>Sporolactobacillaceae</taxon>
        <taxon>Sporolactobacillus</taxon>
    </lineage>
</organism>
<keyword evidence="3 5" id="KW-0067">ATP-binding</keyword>
<dbReference type="PANTHER" id="PTHR43776">
    <property type="entry name" value="TRANSPORT ATP-BINDING PROTEIN"/>
    <property type="match status" value="1"/>
</dbReference>
<sequence>MMTKADVPLVKVDHLIKSFGGKRSLFSKSKSIHAVKDVSLSINRGETFGLIGESGSGKTTIGRMIMKLMDPTDGQILYDGKSISHFSKKEMKDYRSKVQIIFQDSGSAFNPRRPIGKQIAYPLIKNKKYSQDAAMKEVYHCLEMVGLRKDFANRYPHQLSGGQRQRAGIARALVLHPEFLVLDEPVSALDVSVKAQIVSLLENLQKEFNFTYLFIAHNLDLVAYFCDRVAVMYKGEIVEVNTAQQIFRHPQNKVTKKLLGSILTLDGSLNEIKSEAYEINSIN</sequence>
<reference evidence="6" key="1">
    <citation type="journal article" date="2019" name="Int. J. Syst. Evol. Microbiol.">
        <title>The Global Catalogue of Microorganisms (GCM) 10K type strain sequencing project: providing services to taxonomists for standard genome sequencing and annotation.</title>
        <authorList>
            <consortium name="The Broad Institute Genomics Platform"/>
            <consortium name="The Broad Institute Genome Sequencing Center for Infectious Disease"/>
            <person name="Wu L."/>
            <person name="Ma J."/>
        </authorList>
    </citation>
    <scope>NUCLEOTIDE SEQUENCE [LARGE SCALE GENOMIC DNA]</scope>
    <source>
        <strain evidence="6">CCUG 42001</strain>
    </source>
</reference>
<evidence type="ECO:0000313" key="6">
    <source>
        <dbReference type="Proteomes" id="UP001596267"/>
    </source>
</evidence>
<keyword evidence="1" id="KW-0813">Transport</keyword>
<dbReference type="InterPro" id="IPR003593">
    <property type="entry name" value="AAA+_ATPase"/>
</dbReference>
<name>A0ABW1WCG3_9BACL</name>
<keyword evidence="2" id="KW-0547">Nucleotide-binding</keyword>
<evidence type="ECO:0000256" key="3">
    <source>
        <dbReference type="ARBA" id="ARBA00022840"/>
    </source>
</evidence>
<dbReference type="SUPFAM" id="SSF52540">
    <property type="entry name" value="P-loop containing nucleoside triphosphate hydrolases"/>
    <property type="match status" value="1"/>
</dbReference>
<dbReference type="PROSITE" id="PS00211">
    <property type="entry name" value="ABC_TRANSPORTER_1"/>
    <property type="match status" value="1"/>
</dbReference>